<organism evidence="2">
    <name type="scientific">Microbacterium sp. LWS13-1.2</name>
    <dbReference type="NCBI Taxonomy" id="3135264"/>
    <lineage>
        <taxon>Bacteria</taxon>
        <taxon>Bacillati</taxon>
        <taxon>Actinomycetota</taxon>
        <taxon>Actinomycetes</taxon>
        <taxon>Micrococcales</taxon>
        <taxon>Microbacteriaceae</taxon>
        <taxon>Microbacterium</taxon>
    </lineage>
</organism>
<dbReference type="EMBL" id="CP151632">
    <property type="protein sequence ID" value="WZO33860.1"/>
    <property type="molecule type" value="Genomic_DNA"/>
</dbReference>
<evidence type="ECO:0000313" key="2">
    <source>
        <dbReference type="EMBL" id="WZO33860.1"/>
    </source>
</evidence>
<dbReference type="GO" id="GO:0003824">
    <property type="term" value="F:catalytic activity"/>
    <property type="evidence" value="ECO:0007669"/>
    <property type="project" value="InterPro"/>
</dbReference>
<evidence type="ECO:0000259" key="1">
    <source>
        <dbReference type="Pfam" id="PF02811"/>
    </source>
</evidence>
<sequence length="285" mass="32038">MTATLPADAHVHSEWSWDCGSDPASQGSMVRTCERAVRIGLPAIVFTEHLDFEHGWRVDDGDIGEHAQKYVDESGHVRLPEFDVEGYLTAIERCRHDFPDLRILTGVEFGQPHLRDAHAAALLSSGVIDRVNGSLHMLPFDGADRTEPTTLYHHMPADDVMWSYLEEIPRMVAGSDSFAVFTHIDYAVRSWPVATAGPFDPRRFEDGFRAGMRAIAASERGLEMNTRRLWPWIPQWWAEEGGRAVTFGSDAHGPDMLAAHFPEATAMLEHFGFRPGARAEDFWIR</sequence>
<name>A0AAU6SA88_9MICO</name>
<dbReference type="InterPro" id="IPR004013">
    <property type="entry name" value="PHP_dom"/>
</dbReference>
<protein>
    <submittedName>
        <fullName evidence="2">PHP domain-containing protein</fullName>
    </submittedName>
</protein>
<reference evidence="2" key="1">
    <citation type="submission" date="2024-04" db="EMBL/GenBank/DDBJ databases">
        <authorList>
            <person name="Roder T."/>
            <person name="Oberhansli S."/>
            <person name="Kreuzer M."/>
        </authorList>
    </citation>
    <scope>NUCLEOTIDE SEQUENCE</scope>
    <source>
        <strain evidence="2">LWS13-1.2</strain>
    </source>
</reference>
<dbReference type="RefSeq" id="WP_349428394.1">
    <property type="nucleotide sequence ID" value="NZ_CP151632.1"/>
</dbReference>
<feature type="domain" description="PHP" evidence="1">
    <location>
        <begin position="8"/>
        <end position="226"/>
    </location>
</feature>
<dbReference type="SUPFAM" id="SSF89550">
    <property type="entry name" value="PHP domain-like"/>
    <property type="match status" value="1"/>
</dbReference>
<dbReference type="Pfam" id="PF02811">
    <property type="entry name" value="PHP"/>
    <property type="match status" value="1"/>
</dbReference>
<dbReference type="Gene3D" id="3.20.20.140">
    <property type="entry name" value="Metal-dependent hydrolases"/>
    <property type="match status" value="1"/>
</dbReference>
<dbReference type="InterPro" id="IPR016195">
    <property type="entry name" value="Pol/histidinol_Pase-like"/>
</dbReference>
<accession>A0AAU6SA88</accession>
<gene>
    <name evidence="2" type="ORF">MRBLWS13_001496</name>
</gene>
<proteinExistence type="predicted"/>
<dbReference type="AlphaFoldDB" id="A0AAU6SA88"/>